<evidence type="ECO:0000313" key="8">
    <source>
        <dbReference type="EMBL" id="CAE7496521.1"/>
    </source>
</evidence>
<dbReference type="Proteomes" id="UP000601435">
    <property type="component" value="Unassembled WGS sequence"/>
</dbReference>
<proteinExistence type="inferred from homology"/>
<dbReference type="Gene3D" id="3.30.780.10">
    <property type="entry name" value="SUI1-like domain"/>
    <property type="match status" value="1"/>
</dbReference>
<evidence type="ECO:0000256" key="2">
    <source>
        <dbReference type="ARBA" id="ARBA00005677"/>
    </source>
</evidence>
<dbReference type="PANTHER" id="PTHR13477">
    <property type="entry name" value="MITOCHONDRIAL 39S RIBOSOMAL PROTEIN L49"/>
    <property type="match status" value="1"/>
</dbReference>
<dbReference type="AlphaFoldDB" id="A0A812SR32"/>
<evidence type="ECO:0000256" key="7">
    <source>
        <dbReference type="SAM" id="MobiDB-lite"/>
    </source>
</evidence>
<keyword evidence="5" id="KW-0687">Ribonucleoprotein</keyword>
<gene>
    <name evidence="8" type="ORF">SNEC2469_LOCUS14127</name>
</gene>
<feature type="non-terminal residue" evidence="8">
    <location>
        <position position="1"/>
    </location>
</feature>
<evidence type="ECO:0000256" key="5">
    <source>
        <dbReference type="ARBA" id="ARBA00023274"/>
    </source>
</evidence>
<comment type="subcellular location">
    <subcellularLocation>
        <location evidence="1">Mitochondrion</location>
    </subcellularLocation>
</comment>
<evidence type="ECO:0000256" key="1">
    <source>
        <dbReference type="ARBA" id="ARBA00004173"/>
    </source>
</evidence>
<dbReference type="Pfam" id="PF05046">
    <property type="entry name" value="Img2"/>
    <property type="match status" value="1"/>
</dbReference>
<feature type="non-terminal residue" evidence="8">
    <location>
        <position position="234"/>
    </location>
</feature>
<dbReference type="PANTHER" id="PTHR13477:SF0">
    <property type="entry name" value="LARGE RIBOSOMAL SUBUNIT PROTEIN ML49"/>
    <property type="match status" value="1"/>
</dbReference>
<dbReference type="InterPro" id="IPR007740">
    <property type="entry name" value="Ribosomal_mL49"/>
</dbReference>
<feature type="region of interest" description="Disordered" evidence="7">
    <location>
        <begin position="1"/>
        <end position="23"/>
    </location>
</feature>
<keyword evidence="3" id="KW-0689">Ribosomal protein</keyword>
<dbReference type="GO" id="GO:0005762">
    <property type="term" value="C:mitochondrial large ribosomal subunit"/>
    <property type="evidence" value="ECO:0007669"/>
    <property type="project" value="TreeGrafter"/>
</dbReference>
<dbReference type="OrthoDB" id="19439at2759"/>
<name>A0A812SR32_9DINO</name>
<dbReference type="EMBL" id="CAJNJA010022604">
    <property type="protein sequence ID" value="CAE7496521.1"/>
    <property type="molecule type" value="Genomic_DNA"/>
</dbReference>
<comment type="caution">
    <text evidence="8">The sequence shown here is derived from an EMBL/GenBank/DDBJ whole genome shotgun (WGS) entry which is preliminary data.</text>
</comment>
<dbReference type="GO" id="GO:0006412">
    <property type="term" value="P:translation"/>
    <property type="evidence" value="ECO:0007669"/>
    <property type="project" value="InterPro"/>
</dbReference>
<accession>A0A812SR32</accession>
<comment type="similarity">
    <text evidence="2">Belongs to the mitochondrion-specific ribosomal protein mL49 family.</text>
</comment>
<sequence length="234" mass="26137">GDGQSKARAWNRTSEVPAKEDCEEVLAGSGRDFDLVAAGDRADLQARDVEEKKRGWFYRQRVSNSGIADASAAWVLPFLSVWKEVPCRAFARRNMRPQPVPLVVSVEDVAPGGKPAMTRRDPQRDWSQGYPPPKPRKGGFDMKIRSPVGGAVPRLNSLLVPGEGSINSPYDDPNSPLPFEPIEKDQPMKPWKVLRSHNGNLPVYTRYRKAGSEVLTVVQHFFGDIEAMRKELMQ</sequence>
<keyword evidence="9" id="KW-1185">Reference proteome</keyword>
<reference evidence="8" key="1">
    <citation type="submission" date="2021-02" db="EMBL/GenBank/DDBJ databases">
        <authorList>
            <person name="Dougan E. K."/>
            <person name="Rhodes N."/>
            <person name="Thang M."/>
            <person name="Chan C."/>
        </authorList>
    </citation>
    <scope>NUCLEOTIDE SEQUENCE</scope>
</reference>
<evidence type="ECO:0000256" key="3">
    <source>
        <dbReference type="ARBA" id="ARBA00022980"/>
    </source>
</evidence>
<organism evidence="8 9">
    <name type="scientific">Symbiodinium necroappetens</name>
    <dbReference type="NCBI Taxonomy" id="1628268"/>
    <lineage>
        <taxon>Eukaryota</taxon>
        <taxon>Sar</taxon>
        <taxon>Alveolata</taxon>
        <taxon>Dinophyceae</taxon>
        <taxon>Suessiales</taxon>
        <taxon>Symbiodiniaceae</taxon>
        <taxon>Symbiodinium</taxon>
    </lineage>
</organism>
<dbReference type="GO" id="GO:0003735">
    <property type="term" value="F:structural constituent of ribosome"/>
    <property type="evidence" value="ECO:0007669"/>
    <property type="project" value="InterPro"/>
</dbReference>
<evidence type="ECO:0000313" key="9">
    <source>
        <dbReference type="Proteomes" id="UP000601435"/>
    </source>
</evidence>
<feature type="region of interest" description="Disordered" evidence="7">
    <location>
        <begin position="111"/>
        <end position="141"/>
    </location>
</feature>
<keyword evidence="4" id="KW-0496">Mitochondrion</keyword>
<evidence type="ECO:0000256" key="4">
    <source>
        <dbReference type="ARBA" id="ARBA00023128"/>
    </source>
</evidence>
<protein>
    <recommendedName>
        <fullName evidence="6">Large ribosomal subunit protein mL49</fullName>
    </recommendedName>
</protein>
<evidence type="ECO:0000256" key="6">
    <source>
        <dbReference type="ARBA" id="ARBA00035191"/>
    </source>
</evidence>